<organism evidence="2 3">
    <name type="scientific">Paramecium sonneborni</name>
    <dbReference type="NCBI Taxonomy" id="65129"/>
    <lineage>
        <taxon>Eukaryota</taxon>
        <taxon>Sar</taxon>
        <taxon>Alveolata</taxon>
        <taxon>Ciliophora</taxon>
        <taxon>Intramacronucleata</taxon>
        <taxon>Oligohymenophorea</taxon>
        <taxon>Peniculida</taxon>
        <taxon>Parameciidae</taxon>
        <taxon>Paramecium</taxon>
    </lineage>
</organism>
<accession>A0A8S1QZP8</accession>
<dbReference type="Proteomes" id="UP000692954">
    <property type="component" value="Unassembled WGS sequence"/>
</dbReference>
<reference evidence="2" key="1">
    <citation type="submission" date="2021-01" db="EMBL/GenBank/DDBJ databases">
        <authorList>
            <consortium name="Genoscope - CEA"/>
            <person name="William W."/>
        </authorList>
    </citation>
    <scope>NUCLEOTIDE SEQUENCE</scope>
</reference>
<gene>
    <name evidence="2" type="ORF">PSON_ATCC_30995.1.T1260095</name>
</gene>
<comment type="caution">
    <text evidence="2">The sequence shown here is derived from an EMBL/GenBank/DDBJ whole genome shotgun (WGS) entry which is preliminary data.</text>
</comment>
<keyword evidence="3" id="KW-1185">Reference proteome</keyword>
<proteinExistence type="predicted"/>
<protein>
    <submittedName>
        <fullName evidence="2">Uncharacterized protein</fullName>
    </submittedName>
</protein>
<evidence type="ECO:0000313" key="2">
    <source>
        <dbReference type="EMBL" id="CAD8120457.1"/>
    </source>
</evidence>
<evidence type="ECO:0000256" key="1">
    <source>
        <dbReference type="SAM" id="MobiDB-lite"/>
    </source>
</evidence>
<feature type="region of interest" description="Disordered" evidence="1">
    <location>
        <begin position="65"/>
        <end position="86"/>
    </location>
</feature>
<name>A0A8S1QZP8_9CILI</name>
<evidence type="ECO:0000313" key="3">
    <source>
        <dbReference type="Proteomes" id="UP000692954"/>
    </source>
</evidence>
<dbReference type="EMBL" id="CAJJDN010000126">
    <property type="protein sequence ID" value="CAD8120457.1"/>
    <property type="molecule type" value="Genomic_DNA"/>
</dbReference>
<dbReference type="OrthoDB" id="291120at2759"/>
<sequence>MSYQQKGLNAIRLTQMNSTILKARKSQEYSCELSQEYLSRNNLLKQNRAISQHYSRLIIEDEFQKMKRPQTSEGSRRKKKNDFEGIQVNQNSNTKCEILECENEDDKEEQGVLYNQFITCNPRNRIRNDQNQVPFQTALDQDFLNLFAND</sequence>
<dbReference type="AlphaFoldDB" id="A0A8S1QZP8"/>